<dbReference type="Proteomes" id="UP001524473">
    <property type="component" value="Unassembled WGS sequence"/>
</dbReference>
<keyword evidence="11" id="KW-0540">Nuclease</keyword>
<keyword evidence="5 11" id="KW-0227">DNA damage</keyword>
<dbReference type="EMBL" id="JANFZH010000027">
    <property type="protein sequence ID" value="MCQ4840624.1"/>
    <property type="molecule type" value="Genomic_DNA"/>
</dbReference>
<evidence type="ECO:0000256" key="10">
    <source>
        <dbReference type="NCBIfam" id="TIGR00593"/>
    </source>
</evidence>
<keyword evidence="8 11" id="KW-0234">DNA repair</keyword>
<dbReference type="SMART" id="SM00475">
    <property type="entry name" value="53EXOc"/>
    <property type="match status" value="1"/>
</dbReference>
<dbReference type="EC" id="2.7.7.7" evidence="10 11"/>
<dbReference type="PANTHER" id="PTHR10133:SF27">
    <property type="entry name" value="DNA POLYMERASE NU"/>
    <property type="match status" value="1"/>
</dbReference>
<sequence>MKLLVLDGNSILNRAFYGIKLLSTKAGEFTNGIYGFLTMFKKLCDETEPDAVAVAFDRKAPTFRHKAYAGYKANRKGMPPELAQQLPVLQELLTLMGYRIVSCEGWEADDILGTLAAACEQRGDACVIATGDRDSLQLVSGGTTVRLATTKFGQPQVTVYDEAKIKEEYGVTPHQMIDLKAIQGDASDCIPGVAGIGPKGAGELIQKYGSVSYLYDHLEELELKPAVRAKLEKSKENALLSYDLGTIRRDAPIDTEVPHYVKEAGEPQKASALMVQLELFSLLEKFGLSETALPAPEGAPASERPQVRDCPDGAPVLARLEDAGEAYFYGDWDKDGTLRSLVFSHGGELFRVTPDDAFLRAFFRSREVKKYAHDVKPLHRKALALGCKVENVAMDTALAGYLLNPSASGYDVKRLAAEYGVSQTDFEEAELNAGAAMPGLCRALSWAIDENEQRELLQNIEIPLAYVLAQMEHVGFYVDKGSIEAYGRELEQQAQALHDSIIEQVGYSFNINSPKQLGEALFDKLGLPHGKKTKSGWSTNADVLEELRYLNPVVDEVLRYRTVAKLKSTYCDGLVKVIGPDGRIHSSFNQTETRTGRISSTEPNLQNIPVRTPIGRELRKFFAAETGVLADADYSQIELRVLAHVADDAVLQEDFREGRDIHASTAARVFRMPQEMVTGEMRSRAKAVNFGIVYGIGAFSLSKDIGVSRREADEYIKEYLKNYSGVDSYMKRVAEEAREKGYVETMFGRRRYLPELKSTNFNMRAFGERVARNMPIQGAAADIIKIAMIRVSDRLEREGLQAKLILQVHDELIVECPGEEAEQVKALLTEEMEQAVSLSVPMVAEANSGRTWYDAKG</sequence>
<dbReference type="CDD" id="cd08637">
    <property type="entry name" value="DNA_pol_A_pol_I_C"/>
    <property type="match status" value="1"/>
</dbReference>
<evidence type="ECO:0000256" key="1">
    <source>
        <dbReference type="ARBA" id="ARBA00007705"/>
    </source>
</evidence>
<dbReference type="InterPro" id="IPR012337">
    <property type="entry name" value="RNaseH-like_sf"/>
</dbReference>
<keyword evidence="11" id="KW-0269">Exonuclease</keyword>
<evidence type="ECO:0000256" key="8">
    <source>
        <dbReference type="ARBA" id="ARBA00023204"/>
    </source>
</evidence>
<dbReference type="SMART" id="SM00482">
    <property type="entry name" value="POLAc"/>
    <property type="match status" value="1"/>
</dbReference>
<evidence type="ECO:0000256" key="9">
    <source>
        <dbReference type="ARBA" id="ARBA00049244"/>
    </source>
</evidence>
<keyword evidence="3 11" id="KW-0548">Nucleotidyltransferase</keyword>
<keyword evidence="6 11" id="KW-0239">DNA-directed DNA polymerase</keyword>
<dbReference type="Gene3D" id="1.20.1060.10">
    <property type="entry name" value="Taq DNA Polymerase, Chain T, domain 4"/>
    <property type="match status" value="1"/>
</dbReference>
<dbReference type="Gene3D" id="3.40.50.1010">
    <property type="entry name" value="5'-nuclease"/>
    <property type="match status" value="1"/>
</dbReference>
<dbReference type="Pfam" id="PF02739">
    <property type="entry name" value="5_3_exonuc_N"/>
    <property type="match status" value="1"/>
</dbReference>
<comment type="catalytic activity">
    <reaction evidence="9 11">
        <text>DNA(n) + a 2'-deoxyribonucleoside 5'-triphosphate = DNA(n+1) + diphosphate</text>
        <dbReference type="Rhea" id="RHEA:22508"/>
        <dbReference type="Rhea" id="RHEA-COMP:17339"/>
        <dbReference type="Rhea" id="RHEA-COMP:17340"/>
        <dbReference type="ChEBI" id="CHEBI:33019"/>
        <dbReference type="ChEBI" id="CHEBI:61560"/>
        <dbReference type="ChEBI" id="CHEBI:173112"/>
        <dbReference type="EC" id="2.7.7.7"/>
    </reaction>
</comment>
<dbReference type="Pfam" id="PF01367">
    <property type="entry name" value="5_3_exonuc"/>
    <property type="match status" value="1"/>
</dbReference>
<dbReference type="NCBIfam" id="TIGR00593">
    <property type="entry name" value="pola"/>
    <property type="match status" value="1"/>
</dbReference>
<reference evidence="14 15" key="1">
    <citation type="submission" date="2022-06" db="EMBL/GenBank/DDBJ databases">
        <title>Isolation of gut microbiota from human fecal samples.</title>
        <authorList>
            <person name="Pamer E.G."/>
            <person name="Barat B."/>
            <person name="Waligurski E."/>
            <person name="Medina S."/>
            <person name="Paddock L."/>
            <person name="Mostad J."/>
        </authorList>
    </citation>
    <scope>NUCLEOTIDE SEQUENCE [LARGE SCALE GENOMIC DNA]</scope>
    <source>
        <strain evidence="14 15">DFI.9.73</strain>
    </source>
</reference>
<dbReference type="InterPro" id="IPR002298">
    <property type="entry name" value="DNA_polymerase_A"/>
</dbReference>
<dbReference type="PROSITE" id="PS00447">
    <property type="entry name" value="DNA_POLYMERASE_A"/>
    <property type="match status" value="1"/>
</dbReference>
<dbReference type="InterPro" id="IPR002421">
    <property type="entry name" value="5-3_exonuclease"/>
</dbReference>
<dbReference type="CDD" id="cd09898">
    <property type="entry name" value="H3TH_53EXO"/>
    <property type="match status" value="1"/>
</dbReference>
<dbReference type="InterPro" id="IPR036397">
    <property type="entry name" value="RNaseH_sf"/>
</dbReference>
<keyword evidence="7 11" id="KW-0238">DNA-binding</keyword>
<dbReference type="InterPro" id="IPR001098">
    <property type="entry name" value="DNA-dir_DNA_pol_A_palm_dom"/>
</dbReference>
<comment type="subunit">
    <text evidence="11">Single-chain monomer with multiple functions.</text>
</comment>
<dbReference type="CDD" id="cd06140">
    <property type="entry name" value="DNA_polA_I_Bacillus_like_exo"/>
    <property type="match status" value="1"/>
</dbReference>
<dbReference type="Gene3D" id="3.30.420.10">
    <property type="entry name" value="Ribonuclease H-like superfamily/Ribonuclease H"/>
    <property type="match status" value="1"/>
</dbReference>
<dbReference type="SUPFAM" id="SSF47807">
    <property type="entry name" value="5' to 3' exonuclease, C-terminal subdomain"/>
    <property type="match status" value="1"/>
</dbReference>
<organism evidence="14 15">
    <name type="scientific">Neglectibacter timonensis</name>
    <dbReference type="NCBI Taxonomy" id="1776382"/>
    <lineage>
        <taxon>Bacteria</taxon>
        <taxon>Bacillati</taxon>
        <taxon>Bacillota</taxon>
        <taxon>Clostridia</taxon>
        <taxon>Eubacteriales</taxon>
        <taxon>Oscillospiraceae</taxon>
        <taxon>Neglectibacter</taxon>
    </lineage>
</organism>
<evidence type="ECO:0000256" key="4">
    <source>
        <dbReference type="ARBA" id="ARBA00022705"/>
    </source>
</evidence>
<evidence type="ECO:0000256" key="11">
    <source>
        <dbReference type="RuleBase" id="RU004460"/>
    </source>
</evidence>
<dbReference type="InterPro" id="IPR036279">
    <property type="entry name" value="5-3_exonuclease_C_sf"/>
</dbReference>
<dbReference type="NCBIfam" id="NF004397">
    <property type="entry name" value="PRK05755.1"/>
    <property type="match status" value="1"/>
</dbReference>
<evidence type="ECO:0000259" key="12">
    <source>
        <dbReference type="SMART" id="SM00475"/>
    </source>
</evidence>
<comment type="function">
    <text evidence="11">In addition to polymerase activity, this DNA polymerase exhibits 5'-3' exonuclease activity.</text>
</comment>
<keyword evidence="2 11" id="KW-0808">Transferase</keyword>
<evidence type="ECO:0000259" key="13">
    <source>
        <dbReference type="SMART" id="SM00482"/>
    </source>
</evidence>
<accession>A0ABT1S108</accession>
<keyword evidence="15" id="KW-1185">Reference proteome</keyword>
<feature type="domain" description="5'-3' exonuclease" evidence="12">
    <location>
        <begin position="1"/>
        <end position="261"/>
    </location>
</feature>
<evidence type="ECO:0000256" key="2">
    <source>
        <dbReference type="ARBA" id="ARBA00022679"/>
    </source>
</evidence>
<comment type="caution">
    <text evidence="14">The sequence shown here is derived from an EMBL/GenBank/DDBJ whole genome shotgun (WGS) entry which is preliminary data.</text>
</comment>
<dbReference type="InterPro" id="IPR029060">
    <property type="entry name" value="PIN-like_dom_sf"/>
</dbReference>
<evidence type="ECO:0000313" key="15">
    <source>
        <dbReference type="Proteomes" id="UP001524473"/>
    </source>
</evidence>
<dbReference type="Gene3D" id="1.10.150.20">
    <property type="entry name" value="5' to 3' exonuclease, C-terminal subdomain"/>
    <property type="match status" value="2"/>
</dbReference>
<dbReference type="PANTHER" id="PTHR10133">
    <property type="entry name" value="DNA POLYMERASE I"/>
    <property type="match status" value="1"/>
</dbReference>
<dbReference type="InterPro" id="IPR020045">
    <property type="entry name" value="DNA_polI_H3TH"/>
</dbReference>
<evidence type="ECO:0000256" key="5">
    <source>
        <dbReference type="ARBA" id="ARBA00022763"/>
    </source>
</evidence>
<name>A0ABT1S108_9FIRM</name>
<dbReference type="Gene3D" id="3.30.70.370">
    <property type="match status" value="1"/>
</dbReference>
<gene>
    <name evidence="11 14" type="primary">polA</name>
    <name evidence="14" type="ORF">NE695_11965</name>
</gene>
<protein>
    <recommendedName>
        <fullName evidence="10 11">DNA polymerase I</fullName>
        <ecNumber evidence="10 11">2.7.7.7</ecNumber>
    </recommendedName>
</protein>
<dbReference type="CDD" id="cd09859">
    <property type="entry name" value="PIN_53EXO"/>
    <property type="match status" value="1"/>
</dbReference>
<dbReference type="InterPro" id="IPR020046">
    <property type="entry name" value="5-3_exonucl_a-hlix_arch_N"/>
</dbReference>
<dbReference type="RefSeq" id="WP_256192019.1">
    <property type="nucleotide sequence ID" value="NZ_JANFZG010000023.1"/>
</dbReference>
<keyword evidence="4 11" id="KW-0235">DNA replication</keyword>
<evidence type="ECO:0000256" key="3">
    <source>
        <dbReference type="ARBA" id="ARBA00022695"/>
    </source>
</evidence>
<dbReference type="InterPro" id="IPR054690">
    <property type="entry name" value="DNA_polI_exonuclease"/>
</dbReference>
<keyword evidence="11" id="KW-0378">Hydrolase</keyword>
<dbReference type="InterPro" id="IPR019760">
    <property type="entry name" value="DNA-dir_DNA_pol_A_CS"/>
</dbReference>
<dbReference type="SUPFAM" id="SSF56672">
    <property type="entry name" value="DNA/RNA polymerases"/>
    <property type="match status" value="1"/>
</dbReference>
<evidence type="ECO:0000256" key="6">
    <source>
        <dbReference type="ARBA" id="ARBA00022932"/>
    </source>
</evidence>
<dbReference type="Pfam" id="PF00476">
    <property type="entry name" value="DNA_pol_A"/>
    <property type="match status" value="1"/>
</dbReference>
<evidence type="ECO:0000313" key="14">
    <source>
        <dbReference type="EMBL" id="MCQ4840624.1"/>
    </source>
</evidence>
<dbReference type="SUPFAM" id="SSF88723">
    <property type="entry name" value="PIN domain-like"/>
    <property type="match status" value="1"/>
</dbReference>
<dbReference type="InterPro" id="IPR008918">
    <property type="entry name" value="HhH2"/>
</dbReference>
<dbReference type="GO" id="GO:0003887">
    <property type="term" value="F:DNA-directed DNA polymerase activity"/>
    <property type="evidence" value="ECO:0007669"/>
    <property type="project" value="UniProtKB-EC"/>
</dbReference>
<feature type="domain" description="DNA-directed DNA polymerase family A palm" evidence="13">
    <location>
        <begin position="615"/>
        <end position="820"/>
    </location>
</feature>
<dbReference type="PRINTS" id="PR00868">
    <property type="entry name" value="DNAPOLI"/>
</dbReference>
<dbReference type="SUPFAM" id="SSF53098">
    <property type="entry name" value="Ribonuclease H-like"/>
    <property type="match status" value="1"/>
</dbReference>
<dbReference type="InterPro" id="IPR043502">
    <property type="entry name" value="DNA/RNA_pol_sf"/>
</dbReference>
<dbReference type="InterPro" id="IPR018320">
    <property type="entry name" value="DNA_polymerase_1"/>
</dbReference>
<comment type="similarity">
    <text evidence="1 11">Belongs to the DNA polymerase type-A family.</text>
</comment>
<evidence type="ECO:0000256" key="7">
    <source>
        <dbReference type="ARBA" id="ARBA00023125"/>
    </source>
</evidence>
<dbReference type="Pfam" id="PF22619">
    <property type="entry name" value="DNA_polI_exo1"/>
    <property type="match status" value="1"/>
</dbReference>
<proteinExistence type="inferred from homology"/>
<dbReference type="SMART" id="SM00279">
    <property type="entry name" value="HhH2"/>
    <property type="match status" value="1"/>
</dbReference>